<evidence type="ECO:0000256" key="5">
    <source>
        <dbReference type="RuleBase" id="RU362059"/>
    </source>
</evidence>
<keyword evidence="5" id="KW-0472">Membrane</keyword>
<keyword evidence="5" id="KW-1133">Transmembrane helix</keyword>
<dbReference type="CDD" id="cd03784">
    <property type="entry name" value="GT1_Gtf-like"/>
    <property type="match status" value="1"/>
</dbReference>
<dbReference type="EMBL" id="OU896721">
    <property type="protein sequence ID" value="CAH1153877.1"/>
    <property type="molecule type" value="Genomic_DNA"/>
</dbReference>
<keyword evidence="5" id="KW-0732">Signal</keyword>
<comment type="similarity">
    <text evidence="1 4">Belongs to the UDP-glycosyltransferase family.</text>
</comment>
<feature type="transmembrane region" description="Helical" evidence="5">
    <location>
        <begin position="474"/>
        <end position="501"/>
    </location>
</feature>
<reference evidence="6" key="1">
    <citation type="submission" date="2022-01" db="EMBL/GenBank/DDBJ databases">
        <authorList>
            <person name="King R."/>
        </authorList>
    </citation>
    <scope>NUCLEOTIDE SEQUENCE</scope>
</reference>
<dbReference type="OrthoDB" id="5835829at2759"/>
<accession>A0A9P0DPZ6</accession>
<dbReference type="FunFam" id="3.40.50.2000:FF:000050">
    <property type="entry name" value="UDP-glucuronosyltransferase"/>
    <property type="match status" value="1"/>
</dbReference>
<dbReference type="EC" id="2.4.1.17" evidence="5"/>
<dbReference type="InterPro" id="IPR002213">
    <property type="entry name" value="UDP_glucos_trans"/>
</dbReference>
<sequence>MKHLVSLLLFVLLTDKYEGAKILGVFILCGKSHYHLGNSLMRGLAEAGNDVTMISPFEDKDPTENGSYRNVVLTGIADGYEDHLKRLNLFGGNDFNSFTHIVGFHKSVYSQVKRAFDHPNVQKLLNSNEQFDAVIIEQFSNDALQVLPHHFNAHFIAFSPVGSYYTVNNMVGNPTMTSYTPGFITTFSRDMSLFQRIYNTLLHLSQCFLEYFVLLDKYEKLLTEYFPSAPSIYDLHFNASLVLLNSHESLGQPVPLVPNMINIGGFHVKPPKVLPVDLQRYLDEAEDGVVLLSFGSNLRMHNMDEGKRNALVNALGKLKQRVLWKWESGYDFELPPNIKRVNWIPQMDVLAHPNVKLFVTHGGLLSQTETIYNGVPVLVIPVFGDQAMNANNAVYDGYGLSLSYHDPQFGEAKLTAVLEKLLSEPRYQENAKRVSRLYHDRYMTPMETAVYWVDYVIRHHGAPHLRVAGVKLPWYKYCLLDVFGVIVISFGLVIISLVFLLKCILKVFQNRKTATKLKGS</sequence>
<evidence type="ECO:0000313" key="7">
    <source>
        <dbReference type="Proteomes" id="UP001153737"/>
    </source>
</evidence>
<evidence type="ECO:0000256" key="4">
    <source>
        <dbReference type="RuleBase" id="RU003718"/>
    </source>
</evidence>
<evidence type="ECO:0000256" key="3">
    <source>
        <dbReference type="ARBA" id="ARBA00022679"/>
    </source>
</evidence>
<keyword evidence="5" id="KW-0812">Transmembrane</keyword>
<dbReference type="Proteomes" id="UP001153737">
    <property type="component" value="Chromosome 15"/>
</dbReference>
<evidence type="ECO:0000313" key="6">
    <source>
        <dbReference type="EMBL" id="CAH1153877.1"/>
    </source>
</evidence>
<dbReference type="InterPro" id="IPR035595">
    <property type="entry name" value="UDP_glycos_trans_CS"/>
</dbReference>
<organism evidence="6 7">
    <name type="scientific">Phaedon cochleariae</name>
    <name type="common">Mustard beetle</name>
    <dbReference type="NCBI Taxonomy" id="80249"/>
    <lineage>
        <taxon>Eukaryota</taxon>
        <taxon>Metazoa</taxon>
        <taxon>Ecdysozoa</taxon>
        <taxon>Arthropoda</taxon>
        <taxon>Hexapoda</taxon>
        <taxon>Insecta</taxon>
        <taxon>Pterygota</taxon>
        <taxon>Neoptera</taxon>
        <taxon>Endopterygota</taxon>
        <taxon>Coleoptera</taxon>
        <taxon>Polyphaga</taxon>
        <taxon>Cucujiformia</taxon>
        <taxon>Chrysomeloidea</taxon>
        <taxon>Chrysomelidae</taxon>
        <taxon>Chrysomelinae</taxon>
        <taxon>Chrysomelini</taxon>
        <taxon>Phaedon</taxon>
    </lineage>
</organism>
<dbReference type="GO" id="GO:0016020">
    <property type="term" value="C:membrane"/>
    <property type="evidence" value="ECO:0007669"/>
    <property type="project" value="UniProtKB-SubCell"/>
</dbReference>
<dbReference type="GO" id="GO:0015020">
    <property type="term" value="F:glucuronosyltransferase activity"/>
    <property type="evidence" value="ECO:0007669"/>
    <property type="project" value="UniProtKB-EC"/>
</dbReference>
<dbReference type="PROSITE" id="PS00375">
    <property type="entry name" value="UDPGT"/>
    <property type="match status" value="1"/>
</dbReference>
<name>A0A9P0DPZ6_PHACE</name>
<protein>
    <recommendedName>
        <fullName evidence="5">UDP-glucuronosyltransferase</fullName>
        <ecNumber evidence="5">2.4.1.17</ecNumber>
    </recommendedName>
</protein>
<keyword evidence="7" id="KW-1185">Reference proteome</keyword>
<dbReference type="Gene3D" id="3.40.50.2000">
    <property type="entry name" value="Glycogen Phosphorylase B"/>
    <property type="match status" value="1"/>
</dbReference>
<gene>
    <name evidence="6" type="ORF">PHAECO_LOCUS4805</name>
</gene>
<reference evidence="6" key="2">
    <citation type="submission" date="2022-10" db="EMBL/GenBank/DDBJ databases">
        <authorList>
            <consortium name="ENA_rothamsted_submissions"/>
            <consortium name="culmorum"/>
            <person name="King R."/>
        </authorList>
    </citation>
    <scope>NUCLEOTIDE SEQUENCE</scope>
</reference>
<dbReference type="AlphaFoldDB" id="A0A9P0DPZ6"/>
<dbReference type="InterPro" id="IPR050271">
    <property type="entry name" value="UDP-glycosyltransferase"/>
</dbReference>
<dbReference type="PANTHER" id="PTHR48043:SF159">
    <property type="entry name" value="EG:EG0003.4 PROTEIN-RELATED"/>
    <property type="match status" value="1"/>
</dbReference>
<evidence type="ECO:0000256" key="2">
    <source>
        <dbReference type="ARBA" id="ARBA00022676"/>
    </source>
</evidence>
<evidence type="ECO:0000256" key="1">
    <source>
        <dbReference type="ARBA" id="ARBA00009995"/>
    </source>
</evidence>
<feature type="signal peptide" evidence="5">
    <location>
        <begin position="1"/>
        <end position="19"/>
    </location>
</feature>
<keyword evidence="2 4" id="KW-0328">Glycosyltransferase</keyword>
<dbReference type="SUPFAM" id="SSF53756">
    <property type="entry name" value="UDP-Glycosyltransferase/glycogen phosphorylase"/>
    <property type="match status" value="1"/>
</dbReference>
<feature type="chain" id="PRO_5040529635" description="UDP-glucuronosyltransferase" evidence="5">
    <location>
        <begin position="20"/>
        <end position="520"/>
    </location>
</feature>
<comment type="subcellular location">
    <subcellularLocation>
        <location evidence="5">Membrane</location>
        <topology evidence="5">Single-pass membrane protein</topology>
    </subcellularLocation>
</comment>
<keyword evidence="3 4" id="KW-0808">Transferase</keyword>
<comment type="catalytic activity">
    <reaction evidence="5">
        <text>glucuronate acceptor + UDP-alpha-D-glucuronate = acceptor beta-D-glucuronoside + UDP + H(+)</text>
        <dbReference type="Rhea" id="RHEA:21032"/>
        <dbReference type="ChEBI" id="CHEBI:15378"/>
        <dbReference type="ChEBI" id="CHEBI:58052"/>
        <dbReference type="ChEBI" id="CHEBI:58223"/>
        <dbReference type="ChEBI" id="CHEBI:132367"/>
        <dbReference type="ChEBI" id="CHEBI:132368"/>
        <dbReference type="EC" id="2.4.1.17"/>
    </reaction>
</comment>
<dbReference type="PANTHER" id="PTHR48043">
    <property type="entry name" value="EG:EG0003.4 PROTEIN-RELATED"/>
    <property type="match status" value="1"/>
</dbReference>
<dbReference type="Pfam" id="PF00201">
    <property type="entry name" value="UDPGT"/>
    <property type="match status" value="1"/>
</dbReference>
<proteinExistence type="inferred from homology"/>